<dbReference type="GO" id="GO:0055085">
    <property type="term" value="P:transmembrane transport"/>
    <property type="evidence" value="ECO:0007669"/>
    <property type="project" value="InterPro"/>
</dbReference>
<dbReference type="RefSeq" id="WP_114401919.1">
    <property type="nucleotide sequence ID" value="NZ_QPGB01000001.1"/>
</dbReference>
<dbReference type="AlphaFoldDB" id="A0A368L8C9"/>
<dbReference type="FunFam" id="1.10.3720.10:FF:000088">
    <property type="entry name" value="Iron(III) ABC transporter, permease protein"/>
    <property type="match status" value="1"/>
</dbReference>
<keyword evidence="3" id="KW-1003">Cell membrane</keyword>
<feature type="transmembrane region" description="Helical" evidence="7">
    <location>
        <begin position="287"/>
        <end position="310"/>
    </location>
</feature>
<feature type="transmembrane region" description="Helical" evidence="7">
    <location>
        <begin position="522"/>
        <end position="540"/>
    </location>
</feature>
<keyword evidence="5 7" id="KW-1133">Transmembrane helix</keyword>
<feature type="transmembrane region" description="Helical" evidence="7">
    <location>
        <begin position="330"/>
        <end position="355"/>
    </location>
</feature>
<evidence type="ECO:0000256" key="4">
    <source>
        <dbReference type="ARBA" id="ARBA00022692"/>
    </source>
</evidence>
<feature type="transmembrane region" description="Helical" evidence="7">
    <location>
        <begin position="89"/>
        <end position="109"/>
    </location>
</feature>
<dbReference type="Gene3D" id="1.10.3720.10">
    <property type="entry name" value="MetI-like"/>
    <property type="match status" value="2"/>
</dbReference>
<evidence type="ECO:0000256" key="1">
    <source>
        <dbReference type="ARBA" id="ARBA00004651"/>
    </source>
</evidence>
<dbReference type="SUPFAM" id="SSF161098">
    <property type="entry name" value="MetI-like"/>
    <property type="match status" value="2"/>
</dbReference>
<dbReference type="EMBL" id="QPGB01000001">
    <property type="protein sequence ID" value="RCS59771.1"/>
    <property type="molecule type" value="Genomic_DNA"/>
</dbReference>
<feature type="transmembrane region" description="Helical" evidence="7">
    <location>
        <begin position="472"/>
        <end position="489"/>
    </location>
</feature>
<evidence type="ECO:0000313" key="9">
    <source>
        <dbReference type="EMBL" id="RCS59771.1"/>
    </source>
</evidence>
<comment type="similarity">
    <text evidence="7">Belongs to the binding-protein-dependent transport system permease family.</text>
</comment>
<feature type="transmembrane region" description="Helical" evidence="7">
    <location>
        <begin position="240"/>
        <end position="259"/>
    </location>
</feature>
<keyword evidence="6 7" id="KW-0472">Membrane</keyword>
<organism evidence="9 10">
    <name type="scientific">Parvibium lacunae</name>
    <dbReference type="NCBI Taxonomy" id="1888893"/>
    <lineage>
        <taxon>Bacteria</taxon>
        <taxon>Pseudomonadati</taxon>
        <taxon>Pseudomonadota</taxon>
        <taxon>Betaproteobacteria</taxon>
        <taxon>Burkholderiales</taxon>
        <taxon>Alcaligenaceae</taxon>
        <taxon>Parvibium</taxon>
    </lineage>
</organism>
<dbReference type="Pfam" id="PF00528">
    <property type="entry name" value="BPD_transp_1"/>
    <property type="match status" value="2"/>
</dbReference>
<evidence type="ECO:0000313" key="10">
    <source>
        <dbReference type="Proteomes" id="UP000252357"/>
    </source>
</evidence>
<evidence type="ECO:0000256" key="7">
    <source>
        <dbReference type="RuleBase" id="RU363032"/>
    </source>
</evidence>
<dbReference type="PANTHER" id="PTHR30183">
    <property type="entry name" value="MOLYBDENUM TRANSPORT SYSTEM PERMEASE PROTEIN MODB"/>
    <property type="match status" value="1"/>
</dbReference>
<dbReference type="InterPro" id="IPR035906">
    <property type="entry name" value="MetI-like_sf"/>
</dbReference>
<keyword evidence="10" id="KW-1185">Reference proteome</keyword>
<keyword evidence="2 7" id="KW-0813">Transport</keyword>
<feature type="transmembrane region" description="Helical" evidence="7">
    <location>
        <begin position="376"/>
        <end position="396"/>
    </location>
</feature>
<gene>
    <name evidence="9" type="ORF">DU000_03440</name>
</gene>
<dbReference type="Proteomes" id="UP000252357">
    <property type="component" value="Unassembled WGS sequence"/>
</dbReference>
<evidence type="ECO:0000256" key="3">
    <source>
        <dbReference type="ARBA" id="ARBA00022475"/>
    </source>
</evidence>
<dbReference type="PROSITE" id="PS50928">
    <property type="entry name" value="ABC_TM1"/>
    <property type="match status" value="2"/>
</dbReference>
<dbReference type="OrthoDB" id="9790211at2"/>
<proteinExistence type="inferred from homology"/>
<feature type="domain" description="ABC transmembrane type-1" evidence="8">
    <location>
        <begin position="45"/>
        <end position="258"/>
    </location>
</feature>
<name>A0A368L8C9_9BURK</name>
<evidence type="ECO:0000259" key="8">
    <source>
        <dbReference type="PROSITE" id="PS50928"/>
    </source>
</evidence>
<sequence length="549" mass="60812">MVAWLSRLFPTFVALLVAIPVLGVLSNVLDHSLVSATAQTTWQHLLDTILPDYTRVTGALVLWVALGVIAGGSMAAWLVALCEFPGRKWLEWGLILPLAMPAYVSAYAYTDFLQFTGPVQTALRHYFGWEYGDYWFPEIRSLGGAALMFIAVLYPYVYLLARNNFLERSPAMLEAARSMGYQPWQVFWRVSLPLARPAIVAGATLALMEVLADYGTVAYFGVTTFTTGIYRAWFSLGDRAAAAQLASMLLGIIFLLVVFEQLSRGRARFYTTGQRLHGQAVRPLTGWLGWGATLFCFLPILLGFLLPTFLLLRLAWQEWQLGQLLADSRYLHWLFNSVLLASLTAICAVMAALWLAYAQRSRPSRWQSMCNRIVSLGYAVPGAIIAVGVLIPLAKLDNFLADWLAAQWGWQVGLLFTGTMIALIYAYLVRFFAVAYQGIDAGLQKITPAMDASARSLGYSPLGVLRKVHIPLLWRSLLAAGLLVFVDVMKELPATLVLRPFNYDTLAVIAHQFATDERLGEAALPALTIVLVGLLPVMLLSRTMLKNNS</sequence>
<feature type="transmembrane region" description="Helical" evidence="7">
    <location>
        <begin position="139"/>
        <end position="161"/>
    </location>
</feature>
<reference evidence="9 10" key="1">
    <citation type="journal article" date="2018" name="Int. J. Syst. Evol. Microbiol.">
        <title>Parvibium lacunae gen. nov., sp. nov., a new member of the family Alcaligenaceae isolated from a freshwater pond.</title>
        <authorList>
            <person name="Chen W.M."/>
            <person name="Xie P.B."/>
            <person name="Hsu M.Y."/>
            <person name="Sheu S.Y."/>
        </authorList>
    </citation>
    <scope>NUCLEOTIDE SEQUENCE [LARGE SCALE GENOMIC DNA]</scope>
    <source>
        <strain evidence="9 10">KMB9</strain>
    </source>
</reference>
<keyword evidence="4 7" id="KW-0812">Transmembrane</keyword>
<feature type="transmembrane region" description="Helical" evidence="7">
    <location>
        <begin position="408"/>
        <end position="428"/>
    </location>
</feature>
<feature type="transmembrane region" description="Helical" evidence="7">
    <location>
        <begin position="198"/>
        <end position="220"/>
    </location>
</feature>
<comment type="subcellular location">
    <subcellularLocation>
        <location evidence="1 7">Cell membrane</location>
        <topology evidence="1 7">Multi-pass membrane protein</topology>
    </subcellularLocation>
</comment>
<evidence type="ECO:0000256" key="6">
    <source>
        <dbReference type="ARBA" id="ARBA00023136"/>
    </source>
</evidence>
<dbReference type="GO" id="GO:0005886">
    <property type="term" value="C:plasma membrane"/>
    <property type="evidence" value="ECO:0007669"/>
    <property type="project" value="UniProtKB-SubCell"/>
</dbReference>
<feature type="domain" description="ABC transmembrane type-1" evidence="8">
    <location>
        <begin position="334"/>
        <end position="540"/>
    </location>
</feature>
<protein>
    <submittedName>
        <fullName evidence="9">Iron ABC transporter permease</fullName>
    </submittedName>
</protein>
<evidence type="ECO:0000256" key="5">
    <source>
        <dbReference type="ARBA" id="ARBA00022989"/>
    </source>
</evidence>
<feature type="transmembrane region" description="Helical" evidence="7">
    <location>
        <begin position="60"/>
        <end position="82"/>
    </location>
</feature>
<accession>A0A368L8C9</accession>
<dbReference type="PANTHER" id="PTHR30183:SF2">
    <property type="entry name" value="IRON UTILIZATION PROTEIN"/>
    <property type="match status" value="1"/>
</dbReference>
<comment type="caution">
    <text evidence="9">The sequence shown here is derived from an EMBL/GenBank/DDBJ whole genome shotgun (WGS) entry which is preliminary data.</text>
</comment>
<dbReference type="InterPro" id="IPR000515">
    <property type="entry name" value="MetI-like"/>
</dbReference>
<evidence type="ECO:0000256" key="2">
    <source>
        <dbReference type="ARBA" id="ARBA00022448"/>
    </source>
</evidence>
<dbReference type="CDD" id="cd06261">
    <property type="entry name" value="TM_PBP2"/>
    <property type="match status" value="2"/>
</dbReference>